<evidence type="ECO:0000256" key="3">
    <source>
        <dbReference type="ARBA" id="ARBA00008682"/>
    </source>
</evidence>
<sequence length="1354" mass="147504">MHRTRLPLILSHIWHLGTLAVSSPSPKNVQVVNAHGLTVEVVQHDSLSWPDMSDSKTAEEVFQKEMEAASRASVPNLACPDACSELGPDPAKWPVFSHPARISACNETMLLDLAIFSDIKDKDTKASIRACTADLSESSSASTPKAKRDADACAPALQVQATSAIRAARKGASPSQQGSAASVSEFVTAAGRQISNHIGQVTPATCVNNTVSFAYAGKVAMGFYGGSQAHRQGVSSKLLDAFLEHVRKEGMPDSLLVELCDRDAERGADYIVGIAASSNLDLPSVQSAVKQWSQGTCLTDSGAGSVTEVSLLVPAPQVLAPSNSTNQTSNWERSLTSSRQRLQARADCRTAKVNSGDGCWAIAQTCGVSQSDLTRFNPRSNFCDTLIAGETICCSQGTLPETAPPPNADGTCKTQTVVAGDSCGSLASKCGINPNDFTKYNPKDGVCANLMEGQRVCCGRGNLPDLRPKQNADGSCFVYETVQGDFCNSIAVRHGLTTDELMEMNKKTWGWAGCSPLGLGVRMCLSSGRPPMPAPIHNAICGPQVPGTQHPGDGLSLASLNPCPLKACCNIWGQCGTTSEFCTEYESPTGAPGTSAPGTSGCIFNCGTHIVQSTPRTEKINIAYFESWNADRNCLKMNVDQIDTTKYSHIHFAFVDITPGDFRIDVSKAQYQFELFKAMRGVKKIISFGGWEFSNSPGTYYILRQAVKPENRPVFRKNVVDFVMEHELDGVDLDWEYPGAKDIPGTPEGDPTTEGTDYARTLAQLRALLPRDKSVSFAAPASYWYLRNFPVQNMGAIVDYVVYMTYDLHGQWDAGNQWASPGCPSGNCLRNHVNMTETLNALSMITKAGVPSNKVVVGVTSYARSFHMSERGCTGETCTFTGDRATSHAKKGRCTDTAGYISNAELDEIISSNKGGNVQTWTSQLTNFIVYDDLEWAAYMDDHTKMLRAALYGLFSMAGTTDWAVDLQSFRYYKDGEESGSGGDGGDGGGYQYNNEEPPLEACDAVYTDLDRVEADADRIPSHCLNGYVVEALAETLRSALDEYDGIMRTDYDHKFGWFAKVARQSWERSLTDFYHDHMDEFYTCYQQRRAGDGWQNVTIACPPKHSPGEAFSIYAVAKDEAAVARFLDDKYHIDVSWTRQKVWRTFPCNQQAGVDCAQYGLMHGGPELRPDFAVPNPKQHVAESIDNLRPLVGMLRSTARDLHLMWSSSGADADVVDGAAVPVLMVRTAVENMKQVVEVGDKAEKEEITNIVTACCQPRCYPHRVSQKDLPLHWWRDSALVLSDTRSNDGYGHAGDHSLGSHRVMDRPLCSTASTELFPDSGGFTKPARARISPCRPRTLGSWGLLLRRGWTR</sequence>
<dbReference type="CDD" id="cd02878">
    <property type="entry name" value="GH18_zymocin_alpha"/>
    <property type="match status" value="1"/>
</dbReference>
<keyword evidence="6" id="KW-0147">Chitin-binding</keyword>
<name>A0A0C4EB16_MAGP6</name>
<evidence type="ECO:0000256" key="4">
    <source>
        <dbReference type="ARBA" id="ARBA00012729"/>
    </source>
</evidence>
<dbReference type="Gene3D" id="3.30.60.10">
    <property type="entry name" value="Endochitinase-like"/>
    <property type="match status" value="1"/>
</dbReference>
<reference evidence="19" key="1">
    <citation type="submission" date="2010-05" db="EMBL/GenBank/DDBJ databases">
        <title>The genome sequence of Magnaporthe poae strain ATCC 64411.</title>
        <authorList>
            <person name="Ma L.-J."/>
            <person name="Dead R."/>
            <person name="Young S."/>
            <person name="Zeng Q."/>
            <person name="Koehrsen M."/>
            <person name="Alvarado L."/>
            <person name="Berlin A."/>
            <person name="Chapman S.B."/>
            <person name="Chen Z."/>
            <person name="Freedman E."/>
            <person name="Gellesch M."/>
            <person name="Goldberg J."/>
            <person name="Griggs A."/>
            <person name="Gujja S."/>
            <person name="Heilman E.R."/>
            <person name="Heiman D."/>
            <person name="Hepburn T."/>
            <person name="Howarth C."/>
            <person name="Jen D."/>
            <person name="Larson L."/>
            <person name="Mehta T."/>
            <person name="Neiman D."/>
            <person name="Pearson M."/>
            <person name="Roberts A."/>
            <person name="Saif S."/>
            <person name="Shea T."/>
            <person name="Shenoy N."/>
            <person name="Sisk P."/>
            <person name="Stolte C."/>
            <person name="Sykes S."/>
            <person name="Walk T."/>
            <person name="White J."/>
            <person name="Yandava C."/>
            <person name="Haas B."/>
            <person name="Nusbaum C."/>
            <person name="Birren B."/>
        </authorList>
    </citation>
    <scope>NUCLEOTIDE SEQUENCE [LARGE SCALE GENOMIC DNA]</scope>
    <source>
        <strain evidence="19">ATCC 64411 / 73-15</strain>
    </source>
</reference>
<evidence type="ECO:0000256" key="5">
    <source>
        <dbReference type="ARBA" id="ARBA00022525"/>
    </source>
</evidence>
<evidence type="ECO:0000259" key="15">
    <source>
        <dbReference type="PROSITE" id="PS51782"/>
    </source>
</evidence>
<dbReference type="PANTHER" id="PTHR47700:SF2">
    <property type="entry name" value="CHITINASE"/>
    <property type="match status" value="1"/>
</dbReference>
<dbReference type="VEuPathDB" id="FungiDB:MAPG_09857"/>
<dbReference type="InterPro" id="IPR001223">
    <property type="entry name" value="Glyco_hydro18_cat"/>
</dbReference>
<feature type="domain" description="LysM" evidence="15">
    <location>
        <begin position="349"/>
        <end position="394"/>
    </location>
</feature>
<dbReference type="InterPro" id="IPR053214">
    <property type="entry name" value="LysM12-like"/>
</dbReference>
<feature type="domain" description="LysM" evidence="15">
    <location>
        <begin position="477"/>
        <end position="525"/>
    </location>
</feature>
<dbReference type="Gene3D" id="3.10.350.10">
    <property type="entry name" value="LysM domain"/>
    <property type="match status" value="3"/>
</dbReference>
<dbReference type="EC" id="3.2.1.14" evidence="4"/>
<evidence type="ECO:0000313" key="17">
    <source>
        <dbReference type="EMBL" id="KLU91336.1"/>
    </source>
</evidence>
<keyword evidence="10" id="KW-0119">Carbohydrate metabolism</keyword>
<evidence type="ECO:0000256" key="8">
    <source>
        <dbReference type="ARBA" id="ARBA00023024"/>
    </source>
</evidence>
<feature type="chain" id="PRO_5007393575" description="chitinase" evidence="14">
    <location>
        <begin position="21"/>
        <end position="1354"/>
    </location>
</feature>
<dbReference type="OrthoDB" id="73875at2759"/>
<comment type="similarity">
    <text evidence="3">Belongs to the glycosyl hydrolase 18 family. Chitinase class V subfamily.</text>
</comment>
<dbReference type="PANTHER" id="PTHR47700">
    <property type="entry name" value="V CHITINASE, PUTATIVE (AFU_ORTHOLOGUE AFUA_6G13720)-RELATED"/>
    <property type="match status" value="1"/>
</dbReference>
<dbReference type="STRING" id="644358.A0A0C4EB16"/>
<dbReference type="SUPFAM" id="SSF54106">
    <property type="entry name" value="LysM domain"/>
    <property type="match status" value="2"/>
</dbReference>
<keyword evidence="12" id="KW-0624">Polysaccharide degradation</keyword>
<evidence type="ECO:0000256" key="2">
    <source>
        <dbReference type="ARBA" id="ARBA00004613"/>
    </source>
</evidence>
<dbReference type="PROSITE" id="PS51910">
    <property type="entry name" value="GH18_2"/>
    <property type="match status" value="1"/>
</dbReference>
<reference evidence="18" key="5">
    <citation type="submission" date="2015-06" db="UniProtKB">
        <authorList>
            <consortium name="EnsemblFungi"/>
        </authorList>
    </citation>
    <scope>IDENTIFICATION</scope>
    <source>
        <strain evidence="18">ATCC 64411</strain>
    </source>
</reference>
<evidence type="ECO:0000256" key="7">
    <source>
        <dbReference type="ARBA" id="ARBA00022801"/>
    </source>
</evidence>
<comment type="subcellular location">
    <subcellularLocation>
        <location evidence="2">Secreted</location>
    </subcellularLocation>
</comment>
<keyword evidence="8" id="KW-0146">Chitin degradation</keyword>
<keyword evidence="9" id="KW-0843">Virulence</keyword>
<accession>A0A0C4EB16</accession>
<dbReference type="InterPro" id="IPR001579">
    <property type="entry name" value="Glyco_hydro_18_chit_AS"/>
</dbReference>
<dbReference type="GO" id="GO:0000272">
    <property type="term" value="P:polysaccharide catabolic process"/>
    <property type="evidence" value="ECO:0007669"/>
    <property type="project" value="UniProtKB-KW"/>
</dbReference>
<evidence type="ECO:0000256" key="11">
    <source>
        <dbReference type="ARBA" id="ARBA00023295"/>
    </source>
</evidence>
<dbReference type="GO" id="GO:0008061">
    <property type="term" value="F:chitin binding"/>
    <property type="evidence" value="ECO:0007669"/>
    <property type="project" value="UniProtKB-KW"/>
</dbReference>
<dbReference type="SUPFAM" id="SSF57016">
    <property type="entry name" value="Plant lectins/antimicrobial peptides"/>
    <property type="match status" value="1"/>
</dbReference>
<dbReference type="Pfam" id="PF00704">
    <property type="entry name" value="Glyco_hydro_18"/>
    <property type="match status" value="1"/>
</dbReference>
<keyword evidence="19" id="KW-1185">Reference proteome</keyword>
<evidence type="ECO:0000256" key="1">
    <source>
        <dbReference type="ARBA" id="ARBA00000822"/>
    </source>
</evidence>
<evidence type="ECO:0000313" key="18">
    <source>
        <dbReference type="EnsemblFungi" id="MAPG_09857T0"/>
    </source>
</evidence>
<protein>
    <recommendedName>
        <fullName evidence="4">chitinase</fullName>
        <ecNumber evidence="4">3.2.1.14</ecNumber>
    </recommendedName>
</protein>
<dbReference type="OMA" id="PASYHYL"/>
<evidence type="ECO:0000256" key="9">
    <source>
        <dbReference type="ARBA" id="ARBA00023026"/>
    </source>
</evidence>
<feature type="domain" description="LysM" evidence="15">
    <location>
        <begin position="413"/>
        <end position="458"/>
    </location>
</feature>
<reference evidence="17" key="2">
    <citation type="submission" date="2010-05" db="EMBL/GenBank/DDBJ databases">
        <title>The Genome Sequence of Magnaporthe poae strain ATCC 64411.</title>
        <authorList>
            <consortium name="The Broad Institute Genome Sequencing Platform"/>
            <consortium name="Broad Institute Genome Sequencing Center for Infectious Disease"/>
            <person name="Ma L.-J."/>
            <person name="Dead R."/>
            <person name="Young S."/>
            <person name="Zeng Q."/>
            <person name="Koehrsen M."/>
            <person name="Alvarado L."/>
            <person name="Berlin A."/>
            <person name="Chapman S.B."/>
            <person name="Chen Z."/>
            <person name="Freedman E."/>
            <person name="Gellesch M."/>
            <person name="Goldberg J."/>
            <person name="Griggs A."/>
            <person name="Gujja S."/>
            <person name="Heilman E.R."/>
            <person name="Heiman D."/>
            <person name="Hepburn T."/>
            <person name="Howarth C."/>
            <person name="Jen D."/>
            <person name="Larson L."/>
            <person name="Mehta T."/>
            <person name="Neiman D."/>
            <person name="Pearson M."/>
            <person name="Roberts A."/>
            <person name="Saif S."/>
            <person name="Shea T."/>
            <person name="Shenoy N."/>
            <person name="Sisk P."/>
            <person name="Stolte C."/>
            <person name="Sykes S."/>
            <person name="Walk T."/>
            <person name="White J."/>
            <person name="Yandava C."/>
            <person name="Haas B."/>
            <person name="Nusbaum C."/>
            <person name="Birren B."/>
        </authorList>
    </citation>
    <scope>NUCLEOTIDE SEQUENCE</scope>
    <source>
        <strain evidence="17">ATCC 64411</strain>
    </source>
</reference>
<evidence type="ECO:0000256" key="12">
    <source>
        <dbReference type="ARBA" id="ARBA00023326"/>
    </source>
</evidence>
<dbReference type="InterPro" id="IPR017853">
    <property type="entry name" value="GH"/>
</dbReference>
<comment type="catalytic activity">
    <reaction evidence="1">
        <text>Random endo-hydrolysis of N-acetyl-beta-D-glucosaminide (1-&gt;4)-beta-linkages in chitin and chitodextrins.</text>
        <dbReference type="EC" id="3.2.1.14"/>
    </reaction>
</comment>
<proteinExistence type="inferred from homology"/>
<dbReference type="SUPFAM" id="SSF54556">
    <property type="entry name" value="Chitinase insertion domain"/>
    <property type="match status" value="1"/>
</dbReference>
<dbReference type="InterPro" id="IPR036861">
    <property type="entry name" value="Endochitinase-like_sf"/>
</dbReference>
<evidence type="ECO:0000259" key="16">
    <source>
        <dbReference type="PROSITE" id="PS51910"/>
    </source>
</evidence>
<evidence type="ECO:0000256" key="14">
    <source>
        <dbReference type="SAM" id="SignalP"/>
    </source>
</evidence>
<keyword evidence="11 13" id="KW-0326">Glycosidase</keyword>
<dbReference type="InterPro" id="IPR011583">
    <property type="entry name" value="Chitinase_II/V-like_cat"/>
</dbReference>
<feature type="signal peptide" evidence="14">
    <location>
        <begin position="1"/>
        <end position="20"/>
    </location>
</feature>
<dbReference type="EMBL" id="GL876977">
    <property type="protein sequence ID" value="KLU91336.1"/>
    <property type="molecule type" value="Genomic_DNA"/>
</dbReference>
<dbReference type="Pfam" id="PF01476">
    <property type="entry name" value="LysM"/>
    <property type="match status" value="3"/>
</dbReference>
<dbReference type="Gene3D" id="3.20.20.80">
    <property type="entry name" value="Glycosidases"/>
    <property type="match status" value="1"/>
</dbReference>
<dbReference type="PROSITE" id="PS51782">
    <property type="entry name" value="LYSM"/>
    <property type="match status" value="3"/>
</dbReference>
<dbReference type="InterPro" id="IPR036779">
    <property type="entry name" value="LysM_dom_sf"/>
</dbReference>
<dbReference type="PROSITE" id="PS01095">
    <property type="entry name" value="GH18_1"/>
    <property type="match status" value="1"/>
</dbReference>
<dbReference type="SMART" id="SM00636">
    <property type="entry name" value="Glyco_18"/>
    <property type="match status" value="1"/>
</dbReference>
<dbReference type="SUPFAM" id="SSF51445">
    <property type="entry name" value="(Trans)glycosidases"/>
    <property type="match status" value="1"/>
</dbReference>
<dbReference type="CDD" id="cd00035">
    <property type="entry name" value="ChtBD1"/>
    <property type="match status" value="1"/>
</dbReference>
<gene>
    <name evidence="17" type="ORF">MAPG_09857</name>
</gene>
<dbReference type="CDD" id="cd00118">
    <property type="entry name" value="LysM"/>
    <property type="match status" value="3"/>
</dbReference>
<dbReference type="Proteomes" id="UP000011715">
    <property type="component" value="Unassembled WGS sequence"/>
</dbReference>
<feature type="domain" description="GH18" evidence="16">
    <location>
        <begin position="619"/>
        <end position="957"/>
    </location>
</feature>
<dbReference type="InterPro" id="IPR029070">
    <property type="entry name" value="Chitinase_insertion_sf"/>
</dbReference>
<dbReference type="GO" id="GO:0005576">
    <property type="term" value="C:extracellular region"/>
    <property type="evidence" value="ECO:0007669"/>
    <property type="project" value="UniProtKB-SubCell"/>
</dbReference>
<dbReference type="InterPro" id="IPR018392">
    <property type="entry name" value="LysM"/>
</dbReference>
<dbReference type="EnsemblFungi" id="MAPG_09857T0">
    <property type="protein sequence ID" value="MAPG_09857T0"/>
    <property type="gene ID" value="MAPG_09857"/>
</dbReference>
<evidence type="ECO:0000256" key="10">
    <source>
        <dbReference type="ARBA" id="ARBA00023277"/>
    </source>
</evidence>
<evidence type="ECO:0000256" key="6">
    <source>
        <dbReference type="ARBA" id="ARBA00022669"/>
    </source>
</evidence>
<organism evidence="18 19">
    <name type="scientific">Magnaporthiopsis poae (strain ATCC 64411 / 73-15)</name>
    <name type="common">Kentucky bluegrass fungus</name>
    <name type="synonym">Magnaporthe poae</name>
    <dbReference type="NCBI Taxonomy" id="644358"/>
    <lineage>
        <taxon>Eukaryota</taxon>
        <taxon>Fungi</taxon>
        <taxon>Dikarya</taxon>
        <taxon>Ascomycota</taxon>
        <taxon>Pezizomycotina</taxon>
        <taxon>Sordariomycetes</taxon>
        <taxon>Sordariomycetidae</taxon>
        <taxon>Magnaporthales</taxon>
        <taxon>Magnaporthaceae</taxon>
        <taxon>Magnaporthiopsis</taxon>
    </lineage>
</organism>
<keyword evidence="14" id="KW-0732">Signal</keyword>
<dbReference type="eggNOG" id="KOG2806">
    <property type="taxonomic scope" value="Eukaryota"/>
</dbReference>
<dbReference type="Gene3D" id="3.10.50.10">
    <property type="match status" value="1"/>
</dbReference>
<evidence type="ECO:0000256" key="13">
    <source>
        <dbReference type="RuleBase" id="RU000489"/>
    </source>
</evidence>
<evidence type="ECO:0000313" key="19">
    <source>
        <dbReference type="Proteomes" id="UP000011715"/>
    </source>
</evidence>
<reference evidence="18" key="4">
    <citation type="journal article" date="2015" name="G3 (Bethesda)">
        <title>Genome sequences of three phytopathogenic species of the Magnaporthaceae family of fungi.</title>
        <authorList>
            <person name="Okagaki L.H."/>
            <person name="Nunes C.C."/>
            <person name="Sailsbery J."/>
            <person name="Clay B."/>
            <person name="Brown D."/>
            <person name="John T."/>
            <person name="Oh Y."/>
            <person name="Young N."/>
            <person name="Fitzgerald M."/>
            <person name="Haas B.J."/>
            <person name="Zeng Q."/>
            <person name="Young S."/>
            <person name="Adiconis X."/>
            <person name="Fan L."/>
            <person name="Levin J.Z."/>
            <person name="Mitchell T.K."/>
            <person name="Okubara P.A."/>
            <person name="Farman M.L."/>
            <person name="Kohn L.M."/>
            <person name="Birren B."/>
            <person name="Ma L.-J."/>
            <person name="Dean R.A."/>
        </authorList>
    </citation>
    <scope>NUCLEOTIDE SEQUENCE</scope>
    <source>
        <strain evidence="18">ATCC 64411 / 73-15</strain>
    </source>
</reference>
<dbReference type="SMART" id="SM00257">
    <property type="entry name" value="LysM"/>
    <property type="match status" value="3"/>
</dbReference>
<dbReference type="EMBL" id="ADBL01002527">
    <property type="status" value="NOT_ANNOTATED_CDS"/>
    <property type="molecule type" value="Genomic_DNA"/>
</dbReference>
<reference evidence="17" key="3">
    <citation type="submission" date="2011-03" db="EMBL/GenBank/DDBJ databases">
        <title>Annotation of Magnaporthe poae ATCC 64411.</title>
        <authorList>
            <person name="Ma L.-J."/>
            <person name="Dead R."/>
            <person name="Young S.K."/>
            <person name="Zeng Q."/>
            <person name="Gargeya S."/>
            <person name="Fitzgerald M."/>
            <person name="Haas B."/>
            <person name="Abouelleil A."/>
            <person name="Alvarado L."/>
            <person name="Arachchi H.M."/>
            <person name="Berlin A."/>
            <person name="Brown A."/>
            <person name="Chapman S.B."/>
            <person name="Chen Z."/>
            <person name="Dunbar C."/>
            <person name="Freedman E."/>
            <person name="Gearin G."/>
            <person name="Gellesch M."/>
            <person name="Goldberg J."/>
            <person name="Griggs A."/>
            <person name="Gujja S."/>
            <person name="Heiman D."/>
            <person name="Howarth C."/>
            <person name="Larson L."/>
            <person name="Lui A."/>
            <person name="MacDonald P.J.P."/>
            <person name="Mehta T."/>
            <person name="Montmayeur A."/>
            <person name="Murphy C."/>
            <person name="Neiman D."/>
            <person name="Pearson M."/>
            <person name="Priest M."/>
            <person name="Roberts A."/>
            <person name="Saif S."/>
            <person name="Shea T."/>
            <person name="Shenoy N."/>
            <person name="Sisk P."/>
            <person name="Stolte C."/>
            <person name="Sykes S."/>
            <person name="Yandava C."/>
            <person name="Wortman J."/>
            <person name="Nusbaum C."/>
            <person name="Birren B."/>
        </authorList>
    </citation>
    <scope>NUCLEOTIDE SEQUENCE</scope>
    <source>
        <strain evidence="17">ATCC 64411</strain>
    </source>
</reference>
<keyword evidence="5" id="KW-0964">Secreted</keyword>
<keyword evidence="7 13" id="KW-0378">Hydrolase</keyword>
<dbReference type="GO" id="GO:0008843">
    <property type="term" value="F:endochitinase activity"/>
    <property type="evidence" value="ECO:0007669"/>
    <property type="project" value="UniProtKB-EC"/>
</dbReference>
<dbReference type="GO" id="GO:0006032">
    <property type="term" value="P:chitin catabolic process"/>
    <property type="evidence" value="ECO:0007669"/>
    <property type="project" value="UniProtKB-KW"/>
</dbReference>